<evidence type="ECO:0000313" key="1">
    <source>
        <dbReference type="EMBL" id="MCI59379.1"/>
    </source>
</evidence>
<protein>
    <submittedName>
        <fullName evidence="1">Uncharacterized protein</fullName>
    </submittedName>
</protein>
<dbReference type="AlphaFoldDB" id="A0A392TE26"/>
<feature type="non-terminal residue" evidence="1">
    <location>
        <position position="1"/>
    </location>
</feature>
<evidence type="ECO:0000313" key="2">
    <source>
        <dbReference type="Proteomes" id="UP000265520"/>
    </source>
</evidence>
<proteinExistence type="predicted"/>
<sequence length="61" mass="6880">ILMEHRSAGKKPIFTPEKPVSKARSTELVTKEDITEVLAALRHTNDLLQQQGLRIDALEKN</sequence>
<reference evidence="1 2" key="1">
    <citation type="journal article" date="2018" name="Front. Plant Sci.">
        <title>Red Clover (Trifolium pratense) and Zigzag Clover (T. medium) - A Picture of Genomic Similarities and Differences.</title>
        <authorList>
            <person name="Dluhosova J."/>
            <person name="Istvanek J."/>
            <person name="Nedelnik J."/>
            <person name="Repkova J."/>
        </authorList>
    </citation>
    <scope>NUCLEOTIDE SEQUENCE [LARGE SCALE GENOMIC DNA]</scope>
    <source>
        <strain evidence="2">cv. 10/8</strain>
        <tissue evidence="1">Leaf</tissue>
    </source>
</reference>
<keyword evidence="2" id="KW-1185">Reference proteome</keyword>
<organism evidence="1 2">
    <name type="scientific">Trifolium medium</name>
    <dbReference type="NCBI Taxonomy" id="97028"/>
    <lineage>
        <taxon>Eukaryota</taxon>
        <taxon>Viridiplantae</taxon>
        <taxon>Streptophyta</taxon>
        <taxon>Embryophyta</taxon>
        <taxon>Tracheophyta</taxon>
        <taxon>Spermatophyta</taxon>
        <taxon>Magnoliopsida</taxon>
        <taxon>eudicotyledons</taxon>
        <taxon>Gunneridae</taxon>
        <taxon>Pentapetalae</taxon>
        <taxon>rosids</taxon>
        <taxon>fabids</taxon>
        <taxon>Fabales</taxon>
        <taxon>Fabaceae</taxon>
        <taxon>Papilionoideae</taxon>
        <taxon>50 kb inversion clade</taxon>
        <taxon>NPAAA clade</taxon>
        <taxon>Hologalegina</taxon>
        <taxon>IRL clade</taxon>
        <taxon>Trifolieae</taxon>
        <taxon>Trifolium</taxon>
    </lineage>
</organism>
<dbReference type="Proteomes" id="UP000265520">
    <property type="component" value="Unassembled WGS sequence"/>
</dbReference>
<comment type="caution">
    <text evidence="1">The sequence shown here is derived from an EMBL/GenBank/DDBJ whole genome shotgun (WGS) entry which is preliminary data.</text>
</comment>
<name>A0A392TE26_9FABA</name>
<dbReference type="EMBL" id="LXQA010562421">
    <property type="protein sequence ID" value="MCI59379.1"/>
    <property type="molecule type" value="Genomic_DNA"/>
</dbReference>
<accession>A0A392TE26</accession>